<dbReference type="GO" id="GO:0043093">
    <property type="term" value="P:FtsZ-dependent cytokinesis"/>
    <property type="evidence" value="ECO:0007669"/>
    <property type="project" value="UniProtKB-UniRule"/>
</dbReference>
<evidence type="ECO:0000256" key="1">
    <source>
        <dbReference type="ARBA" id="ARBA00022618"/>
    </source>
</evidence>
<proteinExistence type="inferred from homology"/>
<dbReference type="InterPro" id="IPR023052">
    <property type="entry name" value="Cell_div_SepF"/>
</dbReference>
<keyword evidence="5" id="KW-0963">Cytoplasm</keyword>
<evidence type="ECO:0000256" key="3">
    <source>
        <dbReference type="ARBA" id="ARBA00023306"/>
    </source>
</evidence>
<dbReference type="PANTHER" id="PTHR35798">
    <property type="entry name" value="CELL DIVISION PROTEIN SEPF"/>
    <property type="match status" value="1"/>
</dbReference>
<dbReference type="GO" id="GO:0000917">
    <property type="term" value="P:division septum assembly"/>
    <property type="evidence" value="ECO:0007669"/>
    <property type="project" value="UniProtKB-KW"/>
</dbReference>
<comment type="subcellular location">
    <subcellularLocation>
        <location evidence="5">Cytoplasm</location>
    </subcellularLocation>
    <text evidence="5">Localizes to the division site, in a FtsZ-dependent manner.</text>
</comment>
<organism evidence="6 7">
    <name type="scientific">Planifilum fimeticola</name>
    <dbReference type="NCBI Taxonomy" id="201975"/>
    <lineage>
        <taxon>Bacteria</taxon>
        <taxon>Bacillati</taxon>
        <taxon>Bacillota</taxon>
        <taxon>Bacilli</taxon>
        <taxon>Bacillales</taxon>
        <taxon>Thermoactinomycetaceae</taxon>
        <taxon>Planifilum</taxon>
    </lineage>
</organism>
<gene>
    <name evidence="5" type="primary">sepF</name>
    <name evidence="6" type="ORF">CLV97_10535</name>
</gene>
<dbReference type="HAMAP" id="MF_01197">
    <property type="entry name" value="SepF"/>
    <property type="match status" value="1"/>
</dbReference>
<comment type="similarity">
    <text evidence="5">Belongs to the SepF family.</text>
</comment>
<keyword evidence="3 5" id="KW-0131">Cell cycle</keyword>
<name>A0A2T0LGZ9_9BACL</name>
<comment type="subunit">
    <text evidence="5">Homodimer. Interacts with FtsZ.</text>
</comment>
<evidence type="ECO:0000313" key="6">
    <source>
        <dbReference type="EMBL" id="PRX41608.1"/>
    </source>
</evidence>
<dbReference type="AlphaFoldDB" id="A0A2T0LGZ9"/>
<evidence type="ECO:0000313" key="7">
    <source>
        <dbReference type="Proteomes" id="UP000237797"/>
    </source>
</evidence>
<dbReference type="GO" id="GO:0005737">
    <property type="term" value="C:cytoplasm"/>
    <property type="evidence" value="ECO:0007669"/>
    <property type="project" value="UniProtKB-SubCell"/>
</dbReference>
<sequence length="160" mass="17784">MASSGIGPGWRIAVRASREAVPIGNFMDRIMGFFGIPEDDVLEEVEETESGQPQGRGRNKVVSLHTQKQIRVVLSEPRSYEEAQEIADNLKSHRPVVVNLQRVRKEQAIRIIDFLSGTVYALGGSIHKLGSHIFMCTPANVDIQGTISDMLNEDTKDLLR</sequence>
<dbReference type="Pfam" id="PF04472">
    <property type="entry name" value="SepF"/>
    <property type="match status" value="1"/>
</dbReference>
<keyword evidence="2 5" id="KW-0717">Septation</keyword>
<dbReference type="InterPro" id="IPR038594">
    <property type="entry name" value="SepF-like_sf"/>
</dbReference>
<protein>
    <recommendedName>
        <fullName evidence="5">Cell division protein SepF</fullName>
    </recommendedName>
</protein>
<dbReference type="InterPro" id="IPR007561">
    <property type="entry name" value="Cell_div_SepF/SepF-rel"/>
</dbReference>
<keyword evidence="1 5" id="KW-0132">Cell division</keyword>
<reference evidence="6 7" key="1">
    <citation type="submission" date="2018-03" db="EMBL/GenBank/DDBJ databases">
        <title>Genomic Encyclopedia of Archaeal and Bacterial Type Strains, Phase II (KMG-II): from individual species to whole genera.</title>
        <authorList>
            <person name="Goeker M."/>
        </authorList>
    </citation>
    <scope>NUCLEOTIDE SEQUENCE [LARGE SCALE GENOMIC DNA]</scope>
    <source>
        <strain evidence="6 7">DSM 44946</strain>
    </source>
</reference>
<evidence type="ECO:0000256" key="4">
    <source>
        <dbReference type="ARBA" id="ARBA00044936"/>
    </source>
</evidence>
<keyword evidence="7" id="KW-1185">Reference proteome</keyword>
<dbReference type="PANTHER" id="PTHR35798:SF1">
    <property type="entry name" value="CELL DIVISION PROTEIN SEPF"/>
    <property type="match status" value="1"/>
</dbReference>
<dbReference type="EMBL" id="PVNE01000005">
    <property type="protein sequence ID" value="PRX41608.1"/>
    <property type="molecule type" value="Genomic_DNA"/>
</dbReference>
<dbReference type="Proteomes" id="UP000237797">
    <property type="component" value="Unassembled WGS sequence"/>
</dbReference>
<dbReference type="Gene3D" id="3.30.110.150">
    <property type="entry name" value="SepF-like protein"/>
    <property type="match status" value="1"/>
</dbReference>
<evidence type="ECO:0000256" key="2">
    <source>
        <dbReference type="ARBA" id="ARBA00023210"/>
    </source>
</evidence>
<comment type="function">
    <text evidence="4 5">Cell division protein that is part of the divisome complex and is recruited early to the Z-ring. Probably stimulates Z-ring formation, perhaps through the cross-linking of FtsZ protofilaments. Its function overlaps with FtsA.</text>
</comment>
<comment type="caution">
    <text evidence="6">The sequence shown here is derived from an EMBL/GenBank/DDBJ whole genome shotgun (WGS) entry which is preliminary data.</text>
</comment>
<accession>A0A2T0LGZ9</accession>
<evidence type="ECO:0000256" key="5">
    <source>
        <dbReference type="HAMAP-Rule" id="MF_01197"/>
    </source>
</evidence>